<reference evidence="2 3" key="1">
    <citation type="journal article" date="2019" name="Commun. Biol.">
        <title>The bagworm genome reveals a unique fibroin gene that provides high tensile strength.</title>
        <authorList>
            <person name="Kono N."/>
            <person name="Nakamura H."/>
            <person name="Ohtoshi R."/>
            <person name="Tomita M."/>
            <person name="Numata K."/>
            <person name="Arakawa K."/>
        </authorList>
    </citation>
    <scope>NUCLEOTIDE SEQUENCE [LARGE SCALE GENOMIC DNA]</scope>
</reference>
<dbReference type="Proteomes" id="UP000299102">
    <property type="component" value="Unassembled WGS sequence"/>
</dbReference>
<name>A0A4C1TYI8_EUMVA</name>
<evidence type="ECO:0000256" key="1">
    <source>
        <dbReference type="SAM" id="MobiDB-lite"/>
    </source>
</evidence>
<sequence>MYWRKYASERHGTPLQGYRRIGEKSALSRCVTVRRALARDVHKIRLNRPPRRGAGIRQSRREAPLTPADTSKSIFRPCRRNKQTAHRRAARRPARPPRG</sequence>
<evidence type="ECO:0000313" key="3">
    <source>
        <dbReference type="Proteomes" id="UP000299102"/>
    </source>
</evidence>
<organism evidence="2 3">
    <name type="scientific">Eumeta variegata</name>
    <name type="common">Bagworm moth</name>
    <name type="synonym">Eumeta japonica</name>
    <dbReference type="NCBI Taxonomy" id="151549"/>
    <lineage>
        <taxon>Eukaryota</taxon>
        <taxon>Metazoa</taxon>
        <taxon>Ecdysozoa</taxon>
        <taxon>Arthropoda</taxon>
        <taxon>Hexapoda</taxon>
        <taxon>Insecta</taxon>
        <taxon>Pterygota</taxon>
        <taxon>Neoptera</taxon>
        <taxon>Endopterygota</taxon>
        <taxon>Lepidoptera</taxon>
        <taxon>Glossata</taxon>
        <taxon>Ditrysia</taxon>
        <taxon>Tineoidea</taxon>
        <taxon>Psychidae</taxon>
        <taxon>Oiketicinae</taxon>
        <taxon>Eumeta</taxon>
    </lineage>
</organism>
<feature type="region of interest" description="Disordered" evidence="1">
    <location>
        <begin position="46"/>
        <end position="99"/>
    </location>
</feature>
<feature type="compositionally biased region" description="Basic residues" evidence="1">
    <location>
        <begin position="77"/>
        <end position="99"/>
    </location>
</feature>
<evidence type="ECO:0000313" key="2">
    <source>
        <dbReference type="EMBL" id="GBP19119.1"/>
    </source>
</evidence>
<dbReference type="AlphaFoldDB" id="A0A4C1TYI8"/>
<dbReference type="EMBL" id="BGZK01000104">
    <property type="protein sequence ID" value="GBP19119.1"/>
    <property type="molecule type" value="Genomic_DNA"/>
</dbReference>
<protein>
    <submittedName>
        <fullName evidence="2">Uncharacterized protein</fullName>
    </submittedName>
</protein>
<keyword evidence="3" id="KW-1185">Reference proteome</keyword>
<comment type="caution">
    <text evidence="2">The sequence shown here is derived from an EMBL/GenBank/DDBJ whole genome shotgun (WGS) entry which is preliminary data.</text>
</comment>
<gene>
    <name evidence="2" type="ORF">EVAR_83432_1</name>
</gene>
<proteinExistence type="predicted"/>
<accession>A0A4C1TYI8</accession>